<dbReference type="Gene3D" id="3.40.630.30">
    <property type="match status" value="1"/>
</dbReference>
<dbReference type="SUPFAM" id="SSF55729">
    <property type="entry name" value="Acyl-CoA N-acyltransferases (Nat)"/>
    <property type="match status" value="1"/>
</dbReference>
<name>A0A1X7PZ78_9HYPH</name>
<evidence type="ECO:0000313" key="2">
    <source>
        <dbReference type="EMBL" id="SMH57028.1"/>
    </source>
</evidence>
<keyword evidence="3" id="KW-1185">Reference proteome</keyword>
<dbReference type="Pfam" id="PF14542">
    <property type="entry name" value="Acetyltransf_CG"/>
    <property type="match status" value="1"/>
</dbReference>
<dbReference type="PROSITE" id="PS51729">
    <property type="entry name" value="GNAT_YJDJ"/>
    <property type="match status" value="1"/>
</dbReference>
<organism evidence="2 3">
    <name type="scientific">Mesorhizobium australicum</name>
    <dbReference type="NCBI Taxonomy" id="536018"/>
    <lineage>
        <taxon>Bacteria</taxon>
        <taxon>Pseudomonadati</taxon>
        <taxon>Pseudomonadota</taxon>
        <taxon>Alphaproteobacteria</taxon>
        <taxon>Hyphomicrobiales</taxon>
        <taxon>Phyllobacteriaceae</taxon>
        <taxon>Mesorhizobium</taxon>
    </lineage>
</organism>
<evidence type="ECO:0000313" key="3">
    <source>
        <dbReference type="Proteomes" id="UP000193083"/>
    </source>
</evidence>
<dbReference type="AlphaFoldDB" id="A0A1X7PZ78"/>
<dbReference type="OrthoDB" id="9800945at2"/>
<dbReference type="EMBL" id="FXBL01000004">
    <property type="protein sequence ID" value="SMH57028.1"/>
    <property type="molecule type" value="Genomic_DNA"/>
</dbReference>
<dbReference type="InterPro" id="IPR016181">
    <property type="entry name" value="Acyl_CoA_acyltransferase"/>
</dbReference>
<feature type="domain" description="N-acetyltransferase" evidence="1">
    <location>
        <begin position="10"/>
        <end position="98"/>
    </location>
</feature>
<reference evidence="2 3" key="1">
    <citation type="submission" date="2017-04" db="EMBL/GenBank/DDBJ databases">
        <authorList>
            <person name="Afonso C.L."/>
            <person name="Miller P.J."/>
            <person name="Scott M.A."/>
            <person name="Spackman E."/>
            <person name="Goraichik I."/>
            <person name="Dimitrov K.M."/>
            <person name="Suarez D.L."/>
            <person name="Swayne D.E."/>
        </authorList>
    </citation>
    <scope>NUCLEOTIDE SEQUENCE [LARGE SCALE GENOMIC DNA]</scope>
    <source>
        <strain evidence="2 3">B5P</strain>
    </source>
</reference>
<dbReference type="PANTHER" id="PTHR31435:SF10">
    <property type="entry name" value="BSR4717 PROTEIN"/>
    <property type="match status" value="1"/>
</dbReference>
<dbReference type="InterPro" id="IPR045057">
    <property type="entry name" value="Gcn5-rel_NAT"/>
</dbReference>
<dbReference type="InterPro" id="IPR031165">
    <property type="entry name" value="GNAT_YJDJ"/>
</dbReference>
<evidence type="ECO:0000259" key="1">
    <source>
        <dbReference type="PROSITE" id="PS51729"/>
    </source>
</evidence>
<sequence>MDHDASIRFETTPKGGRYFVPMPNGEDSRLTFVKVSDGHIIADHTFVPVPYRGDGIAEAMVERLIADARANGWKITPTCWFVADEITRHAPDWDDVVKR</sequence>
<protein>
    <recommendedName>
        <fullName evidence="1">N-acetyltransferase domain-containing protein</fullName>
    </recommendedName>
</protein>
<dbReference type="PANTHER" id="PTHR31435">
    <property type="entry name" value="PROTEIN NATD1"/>
    <property type="match status" value="1"/>
</dbReference>
<gene>
    <name evidence="2" type="ORF">SAMN02982922_5665</name>
</gene>
<dbReference type="RefSeq" id="WP_085467227.1">
    <property type="nucleotide sequence ID" value="NZ_FXBL01000004.1"/>
</dbReference>
<proteinExistence type="predicted"/>
<dbReference type="Proteomes" id="UP000193083">
    <property type="component" value="Unassembled WGS sequence"/>
</dbReference>
<accession>A0A1X7PZ78</accession>